<dbReference type="PANTHER" id="PTHR34501">
    <property type="entry name" value="PROTEIN YDDL-RELATED"/>
    <property type="match status" value="1"/>
</dbReference>
<feature type="chain" id="PRO_5040243721" description="Porin domain-containing protein" evidence="11">
    <location>
        <begin position="24"/>
        <end position="371"/>
    </location>
</feature>
<evidence type="ECO:0000256" key="11">
    <source>
        <dbReference type="SAM" id="SignalP"/>
    </source>
</evidence>
<dbReference type="Proteomes" id="UP000789704">
    <property type="component" value="Unassembled WGS sequence"/>
</dbReference>
<evidence type="ECO:0000256" key="2">
    <source>
        <dbReference type="ARBA" id="ARBA00011233"/>
    </source>
</evidence>
<feature type="signal peptide" evidence="11">
    <location>
        <begin position="1"/>
        <end position="23"/>
    </location>
</feature>
<dbReference type="AlphaFoldDB" id="A0A9N8WZI1"/>
<dbReference type="GO" id="GO:0046930">
    <property type="term" value="C:pore complex"/>
    <property type="evidence" value="ECO:0007669"/>
    <property type="project" value="UniProtKB-KW"/>
</dbReference>
<name>A0A9N8WZI1_9BURK</name>
<evidence type="ECO:0000256" key="5">
    <source>
        <dbReference type="ARBA" id="ARBA00022692"/>
    </source>
</evidence>
<protein>
    <recommendedName>
        <fullName evidence="12">Porin domain-containing protein</fullName>
    </recommendedName>
</protein>
<comment type="subcellular location">
    <subcellularLocation>
        <location evidence="1">Cell outer membrane</location>
        <topology evidence="1">Multi-pass membrane protein</topology>
    </subcellularLocation>
</comment>
<dbReference type="GO" id="GO:0015288">
    <property type="term" value="F:porin activity"/>
    <property type="evidence" value="ECO:0007669"/>
    <property type="project" value="UniProtKB-KW"/>
</dbReference>
<evidence type="ECO:0000256" key="4">
    <source>
        <dbReference type="ARBA" id="ARBA00022452"/>
    </source>
</evidence>
<keyword evidence="4" id="KW-1134">Transmembrane beta strand</keyword>
<keyword evidence="5" id="KW-0812">Transmembrane</keyword>
<evidence type="ECO:0000313" key="13">
    <source>
        <dbReference type="EMBL" id="CAG4887096.1"/>
    </source>
</evidence>
<sequence>MKMSLKWWGALIVCAGAQAQAQADTGNNSVTLFGVMDAGITYVSNEGGHGNAKFDDGILSPNMFGLKGNEDLGGGLHAVFTLVNQFAVGTGAIQPPGKGIFGRNAWIGLDSDQYGKLTLGNQYDFMTDALFFGRTDAAMSVGGLYNFRAGPFNKIAIPYNPPYAGQFDWDRMSGQTVTNSVKYSSPSLAGFRFGMLYGFGGVPGSIGSGNTVSAGINYDNGPFGAAAAYTEAKYLSAGAPEVGIRNWGVGAHYQLGSLTTNALITTVRNTQNGGAIAEGEIGVEYLVTPSVQLGADYMYMKGNDFLNNNHAHQVTAVADYFLSKRTLVYVEAVYQRTNSGAQALISGVLDADGTSSGPSQFLTRVGVETRF</sequence>
<feature type="domain" description="Porin" evidence="12">
    <location>
        <begin position="11"/>
        <end position="338"/>
    </location>
</feature>
<dbReference type="GO" id="GO:0006811">
    <property type="term" value="P:monoatomic ion transport"/>
    <property type="evidence" value="ECO:0007669"/>
    <property type="project" value="UniProtKB-KW"/>
</dbReference>
<comment type="caution">
    <text evidence="13">The sequence shown here is derived from an EMBL/GenBank/DDBJ whole genome shotgun (WGS) entry which is preliminary data.</text>
</comment>
<dbReference type="CDD" id="cd00342">
    <property type="entry name" value="gram_neg_porins"/>
    <property type="match status" value="1"/>
</dbReference>
<accession>A0A9N8WZI1</accession>
<keyword evidence="3" id="KW-0813">Transport</keyword>
<dbReference type="SUPFAM" id="SSF56935">
    <property type="entry name" value="Porins"/>
    <property type="match status" value="1"/>
</dbReference>
<dbReference type="PANTHER" id="PTHR34501:SF9">
    <property type="entry name" value="MAJOR OUTER MEMBRANE PROTEIN P.IA"/>
    <property type="match status" value="1"/>
</dbReference>
<keyword evidence="8" id="KW-0626">Porin</keyword>
<evidence type="ECO:0000256" key="10">
    <source>
        <dbReference type="ARBA" id="ARBA00023237"/>
    </source>
</evidence>
<evidence type="ECO:0000259" key="12">
    <source>
        <dbReference type="Pfam" id="PF13609"/>
    </source>
</evidence>
<proteinExistence type="predicted"/>
<evidence type="ECO:0000256" key="3">
    <source>
        <dbReference type="ARBA" id="ARBA00022448"/>
    </source>
</evidence>
<evidence type="ECO:0000256" key="6">
    <source>
        <dbReference type="ARBA" id="ARBA00022729"/>
    </source>
</evidence>
<gene>
    <name evidence="13" type="ORF">LMG31841_00336</name>
</gene>
<dbReference type="InterPro" id="IPR050298">
    <property type="entry name" value="Gram-neg_bact_OMP"/>
</dbReference>
<keyword evidence="6 11" id="KW-0732">Signal</keyword>
<dbReference type="InterPro" id="IPR023614">
    <property type="entry name" value="Porin_dom_sf"/>
</dbReference>
<keyword evidence="7" id="KW-0406">Ion transport</keyword>
<evidence type="ECO:0000256" key="7">
    <source>
        <dbReference type="ARBA" id="ARBA00023065"/>
    </source>
</evidence>
<keyword evidence="14" id="KW-1185">Reference proteome</keyword>
<dbReference type="Pfam" id="PF13609">
    <property type="entry name" value="Porin_4"/>
    <property type="match status" value="1"/>
</dbReference>
<keyword evidence="9" id="KW-0472">Membrane</keyword>
<evidence type="ECO:0000256" key="9">
    <source>
        <dbReference type="ARBA" id="ARBA00023136"/>
    </source>
</evidence>
<dbReference type="Gene3D" id="2.40.160.10">
    <property type="entry name" value="Porin"/>
    <property type="match status" value="1"/>
</dbReference>
<evidence type="ECO:0000313" key="14">
    <source>
        <dbReference type="Proteomes" id="UP000789704"/>
    </source>
</evidence>
<comment type="subunit">
    <text evidence="2">Homotrimer.</text>
</comment>
<evidence type="ECO:0000256" key="1">
    <source>
        <dbReference type="ARBA" id="ARBA00004571"/>
    </source>
</evidence>
<evidence type="ECO:0000256" key="8">
    <source>
        <dbReference type="ARBA" id="ARBA00023114"/>
    </source>
</evidence>
<reference evidence="13" key="1">
    <citation type="submission" date="2021-04" db="EMBL/GenBank/DDBJ databases">
        <authorList>
            <person name="Vanwijnsberghe S."/>
        </authorList>
    </citation>
    <scope>NUCLEOTIDE SEQUENCE</scope>
    <source>
        <strain evidence="13">LMG 31841</strain>
    </source>
</reference>
<organism evidence="13 14">
    <name type="scientific">Paraburkholderia saeva</name>
    <dbReference type="NCBI Taxonomy" id="2777537"/>
    <lineage>
        <taxon>Bacteria</taxon>
        <taxon>Pseudomonadati</taxon>
        <taxon>Pseudomonadota</taxon>
        <taxon>Betaproteobacteria</taxon>
        <taxon>Burkholderiales</taxon>
        <taxon>Burkholderiaceae</taxon>
        <taxon>Paraburkholderia</taxon>
    </lineage>
</organism>
<dbReference type="EMBL" id="CAJQZC010000001">
    <property type="protein sequence ID" value="CAG4887096.1"/>
    <property type="molecule type" value="Genomic_DNA"/>
</dbReference>
<dbReference type="InterPro" id="IPR033900">
    <property type="entry name" value="Gram_neg_porin_domain"/>
</dbReference>
<dbReference type="PRINTS" id="PR00184">
    <property type="entry name" value="NEISSPPORIN"/>
</dbReference>
<dbReference type="GO" id="GO:0009279">
    <property type="term" value="C:cell outer membrane"/>
    <property type="evidence" value="ECO:0007669"/>
    <property type="project" value="UniProtKB-SubCell"/>
</dbReference>
<dbReference type="RefSeq" id="WP_228874412.1">
    <property type="nucleotide sequence ID" value="NZ_CAJQYZ010000001.1"/>
</dbReference>
<dbReference type="InterPro" id="IPR002299">
    <property type="entry name" value="Porin_Neis"/>
</dbReference>
<keyword evidence="10" id="KW-0998">Cell outer membrane</keyword>